<evidence type="ECO:0000259" key="3">
    <source>
        <dbReference type="PROSITE" id="PS50158"/>
    </source>
</evidence>
<dbReference type="PANTHER" id="PTHR23002">
    <property type="entry name" value="ZINC FINGER CCHC DOMAIN CONTAINING PROTEIN"/>
    <property type="match status" value="1"/>
</dbReference>
<evidence type="ECO:0000256" key="2">
    <source>
        <dbReference type="SAM" id="MobiDB-lite"/>
    </source>
</evidence>
<feature type="domain" description="CCHC-type" evidence="3">
    <location>
        <begin position="130"/>
        <end position="146"/>
    </location>
</feature>
<protein>
    <submittedName>
        <fullName evidence="4">Cellular nucleic acid-binding protein</fullName>
    </submittedName>
</protein>
<dbReference type="OrthoDB" id="8026949at2759"/>
<dbReference type="GO" id="GO:0008270">
    <property type="term" value="F:zinc ion binding"/>
    <property type="evidence" value="ECO:0007669"/>
    <property type="project" value="UniProtKB-KW"/>
</dbReference>
<organism evidence="4 5">
    <name type="scientific">Madurella mycetomatis</name>
    <dbReference type="NCBI Taxonomy" id="100816"/>
    <lineage>
        <taxon>Eukaryota</taxon>
        <taxon>Fungi</taxon>
        <taxon>Dikarya</taxon>
        <taxon>Ascomycota</taxon>
        <taxon>Pezizomycotina</taxon>
        <taxon>Sordariomycetes</taxon>
        <taxon>Sordariomycetidae</taxon>
        <taxon>Sordariales</taxon>
        <taxon>Sordariales incertae sedis</taxon>
        <taxon>Madurella</taxon>
    </lineage>
</organism>
<comment type="caution">
    <text evidence="4">The sequence shown here is derived from an EMBL/GenBank/DDBJ whole genome shotgun (WGS) entry which is preliminary data.</text>
</comment>
<evidence type="ECO:0000313" key="4">
    <source>
        <dbReference type="EMBL" id="KXX77045.1"/>
    </source>
</evidence>
<dbReference type="SMART" id="SM00343">
    <property type="entry name" value="ZnF_C2HC"/>
    <property type="match status" value="11"/>
</dbReference>
<keyword evidence="1" id="KW-0479">Metal-binding</keyword>
<feature type="compositionally biased region" description="Low complexity" evidence="2">
    <location>
        <begin position="16"/>
        <end position="25"/>
    </location>
</feature>
<feature type="domain" description="CCHC-type" evidence="3">
    <location>
        <begin position="369"/>
        <end position="384"/>
    </location>
</feature>
<proteinExistence type="predicted"/>
<dbReference type="Gene3D" id="4.10.60.10">
    <property type="entry name" value="Zinc finger, CCHC-type"/>
    <property type="match status" value="6"/>
</dbReference>
<dbReference type="EMBL" id="LCTW02000179">
    <property type="protein sequence ID" value="KXX77045.1"/>
    <property type="molecule type" value="Genomic_DNA"/>
</dbReference>
<feature type="domain" description="CCHC-type" evidence="3">
    <location>
        <begin position="415"/>
        <end position="430"/>
    </location>
</feature>
<name>A0A175W0I2_9PEZI</name>
<reference evidence="4 5" key="1">
    <citation type="journal article" date="2016" name="Genome Announc.">
        <title>Genome Sequence of Madurella mycetomatis mm55, Isolated from a Human Mycetoma Case in Sudan.</title>
        <authorList>
            <person name="Smit S."/>
            <person name="Derks M.F."/>
            <person name="Bervoets S."/>
            <person name="Fahal A."/>
            <person name="van Leeuwen W."/>
            <person name="van Belkum A."/>
            <person name="van de Sande W.W."/>
        </authorList>
    </citation>
    <scope>NUCLEOTIDE SEQUENCE [LARGE SCALE GENOMIC DNA]</scope>
    <source>
        <strain evidence="5">mm55</strain>
    </source>
</reference>
<dbReference type="VEuPathDB" id="FungiDB:MMYC01_205617"/>
<dbReference type="Pfam" id="PF00098">
    <property type="entry name" value="zf-CCHC"/>
    <property type="match status" value="5"/>
</dbReference>
<accession>A0A175W0I2</accession>
<evidence type="ECO:0000313" key="5">
    <source>
        <dbReference type="Proteomes" id="UP000078237"/>
    </source>
</evidence>
<feature type="domain" description="CCHC-type" evidence="3">
    <location>
        <begin position="438"/>
        <end position="454"/>
    </location>
</feature>
<dbReference type="GO" id="GO:0003676">
    <property type="term" value="F:nucleic acid binding"/>
    <property type="evidence" value="ECO:0007669"/>
    <property type="project" value="InterPro"/>
</dbReference>
<feature type="domain" description="CCHC-type" evidence="3">
    <location>
        <begin position="325"/>
        <end position="340"/>
    </location>
</feature>
<keyword evidence="1" id="KW-0863">Zinc-finger</keyword>
<dbReference type="STRING" id="100816.A0A175W0I2"/>
<feature type="compositionally biased region" description="Polar residues" evidence="2">
    <location>
        <begin position="47"/>
        <end position="59"/>
    </location>
</feature>
<dbReference type="InterPro" id="IPR001878">
    <property type="entry name" value="Znf_CCHC"/>
</dbReference>
<feature type="region of interest" description="Disordered" evidence="2">
    <location>
        <begin position="1"/>
        <end position="64"/>
    </location>
</feature>
<keyword evidence="5" id="KW-1185">Reference proteome</keyword>
<dbReference type="InterPro" id="IPR036875">
    <property type="entry name" value="Znf_CCHC_sf"/>
</dbReference>
<feature type="domain" description="CCHC-type" evidence="3">
    <location>
        <begin position="297"/>
        <end position="313"/>
    </location>
</feature>
<gene>
    <name evidence="4" type="ORF">MMYC01_205617</name>
</gene>
<evidence type="ECO:0000256" key="1">
    <source>
        <dbReference type="PROSITE-ProRule" id="PRU00047"/>
    </source>
</evidence>
<dbReference type="AlphaFoldDB" id="A0A175W0I2"/>
<keyword evidence="1" id="KW-0862">Zinc</keyword>
<sequence length="511" mass="54921">MSGWGANNSGWGGGDAAASAWSSNDTANGGGSGWNNDFAAANGTGDEWNTGSVATTNGDDNYGSENMHVGVSGSDGGDGNSGNDRAYFNCGEAGHNKAGCPNPRVLSGACRRCNKEGYWSKVCPNTPAMKCRECDSPGHVLKGCPERKCKNCGETGHTVTQYKAARNIDRSHLPNMSTEEAWALIMRVTKERDIDDVKQAIQIYVKPSPEATYPELEQAFRTQDVQLWLIAIEKPNLAATLTNMDLQGNLGEKYTITYRFQWNSPRPRDRELWPKDVDENIERLKDAGEVVDGGLPKCRNCDEVGHIAKSCPQEKIEKDTVCEIKCYNCEQVGHRIRDCPTTRVDKFACKNCGYAADCPEPRSAADVECRKCGKVGHVARECPQGGGSRGCGNGDQEGHMARDCTEPRYIANVQCRNCDEYGHVAKDCPKPRDVNRVKCSNCQQLGHFKPNCPNPLVAEDGDGGFGGGDVVNADFGNGGSGSAGFAGGDSNGSDACWTSAPVNDGDDDGGW</sequence>
<dbReference type="PROSITE" id="PS50158">
    <property type="entry name" value="ZF_CCHC"/>
    <property type="match status" value="6"/>
</dbReference>
<dbReference type="Proteomes" id="UP000078237">
    <property type="component" value="Unassembled WGS sequence"/>
</dbReference>
<dbReference type="InterPro" id="IPR051714">
    <property type="entry name" value="Znf_CCHC_NABP"/>
</dbReference>
<dbReference type="SUPFAM" id="SSF57756">
    <property type="entry name" value="Retrovirus zinc finger-like domains"/>
    <property type="match status" value="4"/>
</dbReference>